<proteinExistence type="predicted"/>
<keyword evidence="2" id="KW-1185">Reference proteome</keyword>
<dbReference type="AlphaFoldDB" id="A0A392QJ04"/>
<sequence length="101" mass="11563">MPPDLALRDKDNLDVCKPKNKGGLGVRDLRSVNLALLDKWRWRLLFEGQGTWRDILLARDVSHMGSRIDVSSDWFFEEVSMQVGNGKSTAFWFSCCVEAFL</sequence>
<evidence type="ECO:0000313" key="1">
    <source>
        <dbReference type="EMBL" id="MCI24373.1"/>
    </source>
</evidence>
<comment type="caution">
    <text evidence="1">The sequence shown here is derived from an EMBL/GenBank/DDBJ whole genome shotgun (WGS) entry which is preliminary data.</text>
</comment>
<dbReference type="EMBL" id="LXQA010141068">
    <property type="protein sequence ID" value="MCI24373.1"/>
    <property type="molecule type" value="Genomic_DNA"/>
</dbReference>
<reference evidence="1 2" key="1">
    <citation type="journal article" date="2018" name="Front. Plant Sci.">
        <title>Red Clover (Trifolium pratense) and Zigzag Clover (T. medium) - A Picture of Genomic Similarities and Differences.</title>
        <authorList>
            <person name="Dluhosova J."/>
            <person name="Istvanek J."/>
            <person name="Nedelnik J."/>
            <person name="Repkova J."/>
        </authorList>
    </citation>
    <scope>NUCLEOTIDE SEQUENCE [LARGE SCALE GENOMIC DNA]</scope>
    <source>
        <strain evidence="2">cv. 10/8</strain>
        <tissue evidence="1">Leaf</tissue>
    </source>
</reference>
<accession>A0A392QJ04</accession>
<organism evidence="1 2">
    <name type="scientific">Trifolium medium</name>
    <dbReference type="NCBI Taxonomy" id="97028"/>
    <lineage>
        <taxon>Eukaryota</taxon>
        <taxon>Viridiplantae</taxon>
        <taxon>Streptophyta</taxon>
        <taxon>Embryophyta</taxon>
        <taxon>Tracheophyta</taxon>
        <taxon>Spermatophyta</taxon>
        <taxon>Magnoliopsida</taxon>
        <taxon>eudicotyledons</taxon>
        <taxon>Gunneridae</taxon>
        <taxon>Pentapetalae</taxon>
        <taxon>rosids</taxon>
        <taxon>fabids</taxon>
        <taxon>Fabales</taxon>
        <taxon>Fabaceae</taxon>
        <taxon>Papilionoideae</taxon>
        <taxon>50 kb inversion clade</taxon>
        <taxon>NPAAA clade</taxon>
        <taxon>Hologalegina</taxon>
        <taxon>IRL clade</taxon>
        <taxon>Trifolieae</taxon>
        <taxon>Trifolium</taxon>
    </lineage>
</organism>
<protein>
    <submittedName>
        <fullName evidence="1">Cytochrome P450</fullName>
    </submittedName>
</protein>
<name>A0A392QJ04_9FABA</name>
<dbReference type="Proteomes" id="UP000265520">
    <property type="component" value="Unassembled WGS sequence"/>
</dbReference>
<evidence type="ECO:0000313" key="2">
    <source>
        <dbReference type="Proteomes" id="UP000265520"/>
    </source>
</evidence>